<evidence type="ECO:0000313" key="2">
    <source>
        <dbReference type="EMBL" id="GIN60856.1"/>
    </source>
</evidence>
<reference evidence="2" key="1">
    <citation type="submission" date="2021-03" db="EMBL/GenBank/DDBJ databases">
        <title>Antimicrobial resistance genes in bacteria isolated from Japanese honey, and their potential for conferring macrolide and lincosamide resistance in the American foulbrood pathogen Paenibacillus larvae.</title>
        <authorList>
            <person name="Okamoto M."/>
            <person name="Kumagai M."/>
            <person name="Kanamori H."/>
            <person name="Takamatsu D."/>
        </authorList>
    </citation>
    <scope>NUCLEOTIDE SEQUENCE</scope>
    <source>
        <strain evidence="2">J27TS8</strain>
    </source>
</reference>
<name>A0A919WFP0_9BACI</name>
<sequence length="277" mass="32119">MLWFNKKCEVETKMMFASDLDRTIIYSHRAIEEYSKHEKLELIAVEKREEKEVSFMSKMALAYLRKLSSMLLFVPVTTRSHSQYKRVFFQNIAHQYAVTTNGAIILYKGEKLVEWEEKISKEIRSSSVSMQELKKLLINYFKIEGELRLVEELFIYYYLEKGIAPELLLEVTEFARKKGWRVSLQGRKLYFVPKSLSKGSAIKFIQEREGISTLIGAGDSLLDDDFLKLCHHPFVLSHGELNNYPLKEHYYVIEQAGVKGGEVLLKSILSIANKANS</sequence>
<dbReference type="EMBL" id="BORC01000001">
    <property type="protein sequence ID" value="GIN60856.1"/>
    <property type="molecule type" value="Genomic_DNA"/>
</dbReference>
<keyword evidence="3" id="KW-1185">Reference proteome</keyword>
<evidence type="ECO:0000259" key="1">
    <source>
        <dbReference type="Pfam" id="PF05116"/>
    </source>
</evidence>
<dbReference type="InterPro" id="IPR023214">
    <property type="entry name" value="HAD_sf"/>
</dbReference>
<organism evidence="2 3">
    <name type="scientific">Robertmurraya siralis</name>
    <dbReference type="NCBI Taxonomy" id="77777"/>
    <lineage>
        <taxon>Bacteria</taxon>
        <taxon>Bacillati</taxon>
        <taxon>Bacillota</taxon>
        <taxon>Bacilli</taxon>
        <taxon>Bacillales</taxon>
        <taxon>Bacillaceae</taxon>
        <taxon>Robertmurraya</taxon>
    </lineage>
</organism>
<evidence type="ECO:0000313" key="3">
    <source>
        <dbReference type="Proteomes" id="UP000682111"/>
    </source>
</evidence>
<accession>A0A919WFP0</accession>
<proteinExistence type="predicted"/>
<dbReference type="Pfam" id="PF05116">
    <property type="entry name" value="S6PP"/>
    <property type="match status" value="1"/>
</dbReference>
<gene>
    <name evidence="2" type="ORF">J27TS8_08490</name>
</gene>
<dbReference type="SUPFAM" id="SSF56784">
    <property type="entry name" value="HAD-like"/>
    <property type="match status" value="1"/>
</dbReference>
<dbReference type="Proteomes" id="UP000682111">
    <property type="component" value="Unassembled WGS sequence"/>
</dbReference>
<dbReference type="InterPro" id="IPR006380">
    <property type="entry name" value="SPP-like_dom"/>
</dbReference>
<dbReference type="InterPro" id="IPR036412">
    <property type="entry name" value="HAD-like_sf"/>
</dbReference>
<dbReference type="AlphaFoldDB" id="A0A919WFP0"/>
<dbReference type="Gene3D" id="3.40.50.1000">
    <property type="entry name" value="HAD superfamily/HAD-like"/>
    <property type="match status" value="1"/>
</dbReference>
<dbReference type="GO" id="GO:0003824">
    <property type="term" value="F:catalytic activity"/>
    <property type="evidence" value="ECO:0007669"/>
    <property type="project" value="UniProtKB-ARBA"/>
</dbReference>
<protein>
    <recommendedName>
        <fullName evidence="1">Sucrose phosphatase-like domain-containing protein</fullName>
    </recommendedName>
</protein>
<feature type="domain" description="Sucrose phosphatase-like" evidence="1">
    <location>
        <begin position="14"/>
        <end position="227"/>
    </location>
</feature>
<comment type="caution">
    <text evidence="2">The sequence shown here is derived from an EMBL/GenBank/DDBJ whole genome shotgun (WGS) entry which is preliminary data.</text>
</comment>